<accession>A0ACC3A1S7</accession>
<proteinExistence type="predicted"/>
<evidence type="ECO:0000313" key="1">
    <source>
        <dbReference type="EMBL" id="KAJ9654046.1"/>
    </source>
</evidence>
<protein>
    <submittedName>
        <fullName evidence="1">Delta(24)-sterol C-methyltransferase</fullName>
        <ecNumber evidence="1">2.1.1.41</ecNumber>
    </submittedName>
</protein>
<dbReference type="EC" id="2.1.1.41" evidence="1"/>
<reference evidence="1" key="1">
    <citation type="submission" date="2022-10" db="EMBL/GenBank/DDBJ databases">
        <title>Culturing micro-colonial fungi from biological soil crusts in the Mojave desert and describing Neophaeococcomyces mojavensis, and introducing the new genera and species Taxawa tesnikishii.</title>
        <authorList>
            <person name="Kurbessoian T."/>
            <person name="Stajich J.E."/>
        </authorList>
    </citation>
    <scope>NUCLEOTIDE SEQUENCE</scope>
    <source>
        <strain evidence="1">JES_112</strain>
    </source>
</reference>
<sequence>MSNHPNLSNQTPAHITSHLPKLATATSSYASRYATAFTASTPTRANAIAIPNNERGTAQHDAVQHTNDYYDIVTRSFEAGWGKQFHYAPFAPGDSVAHALTFVVYRLAHLMGLRAGMRVLDIGCGIGGPSREVAKFVGCEVVGVSINQFQVNRAIEITAQQGLGHLCTFIQGNYMHLVDTVDEEGNVVEGLFPEGSFDAVVAIESMCHAPSWEGVYRQVWKVLKPGGVLGFTEQVMVDEPEEVQVPNEAGGRGAVRSNGEKVRFDEENAEHVGVRNRLEVGTGISQLRGSTEARMTLRKVGFGIEVDEDFARYFDRLYGEPAVVRGRDGQVESWSMVKIPNRNGMGFHYAPAPKEPYPEIKVGLQNGGRYSVPPVYRPWWYPLMGNKLAVELGASAEDRYLASQMSHRNRSFWFGLTKILVWLGIWPSSIVAVNKTMTLCVDEYLAAGSMGIFTPCWMFVGRKIEHGQEA</sequence>
<name>A0ACC3A1S7_9EURO</name>
<keyword evidence="1" id="KW-0489">Methyltransferase</keyword>
<organism evidence="1 2">
    <name type="scientific">Neophaeococcomyces mojaviensis</name>
    <dbReference type="NCBI Taxonomy" id="3383035"/>
    <lineage>
        <taxon>Eukaryota</taxon>
        <taxon>Fungi</taxon>
        <taxon>Dikarya</taxon>
        <taxon>Ascomycota</taxon>
        <taxon>Pezizomycotina</taxon>
        <taxon>Eurotiomycetes</taxon>
        <taxon>Chaetothyriomycetidae</taxon>
        <taxon>Chaetothyriales</taxon>
        <taxon>Chaetothyriales incertae sedis</taxon>
        <taxon>Neophaeococcomyces</taxon>
    </lineage>
</organism>
<comment type="caution">
    <text evidence="1">The sequence shown here is derived from an EMBL/GenBank/DDBJ whole genome shotgun (WGS) entry which is preliminary data.</text>
</comment>
<keyword evidence="1" id="KW-0808">Transferase</keyword>
<dbReference type="EMBL" id="JAPDRQ010000133">
    <property type="protein sequence ID" value="KAJ9654046.1"/>
    <property type="molecule type" value="Genomic_DNA"/>
</dbReference>
<dbReference type="Proteomes" id="UP001172386">
    <property type="component" value="Unassembled WGS sequence"/>
</dbReference>
<keyword evidence="2" id="KW-1185">Reference proteome</keyword>
<gene>
    <name evidence="1" type="primary">ERG6_1</name>
    <name evidence="1" type="ORF">H2198_006845</name>
</gene>
<evidence type="ECO:0000313" key="2">
    <source>
        <dbReference type="Proteomes" id="UP001172386"/>
    </source>
</evidence>